<dbReference type="GO" id="GO:1902660">
    <property type="term" value="P:negative regulation of glucose mediated signaling pathway"/>
    <property type="evidence" value="ECO:0007669"/>
    <property type="project" value="TreeGrafter"/>
</dbReference>
<dbReference type="STRING" id="763406.A0A1E3NQE2"/>
<name>A0A1E3NQE2_9ASCO</name>
<dbReference type="OrthoDB" id="258495at2759"/>
<evidence type="ECO:0000256" key="2">
    <source>
        <dbReference type="ARBA" id="ARBA00023149"/>
    </source>
</evidence>
<dbReference type="GO" id="GO:0006198">
    <property type="term" value="P:cAMP catabolic process"/>
    <property type="evidence" value="ECO:0007669"/>
    <property type="project" value="UniProtKB-UniRule"/>
</dbReference>
<dbReference type="Proteomes" id="UP000094455">
    <property type="component" value="Unassembled WGS sequence"/>
</dbReference>
<keyword evidence="6" id="KW-1185">Reference proteome</keyword>
<gene>
    <name evidence="5" type="ORF">PICMEDRAFT_50982</name>
</gene>
<keyword evidence="1 4" id="KW-0378">Hydrolase</keyword>
<evidence type="ECO:0000256" key="1">
    <source>
        <dbReference type="ARBA" id="ARBA00022801"/>
    </source>
</evidence>
<dbReference type="PRINTS" id="PR00388">
    <property type="entry name" value="PDIESTERASE2"/>
</dbReference>
<dbReference type="Pfam" id="PF02112">
    <property type="entry name" value="PDEase_II"/>
    <property type="match status" value="1"/>
</dbReference>
<protein>
    <recommendedName>
        <fullName evidence="7">3',5'-cyclic-nucleotide phosphodiesterase</fullName>
    </recommendedName>
</protein>
<dbReference type="SUPFAM" id="SSF56281">
    <property type="entry name" value="Metallo-hydrolase/oxidoreductase"/>
    <property type="match status" value="1"/>
</dbReference>
<proteinExistence type="inferred from homology"/>
<evidence type="ECO:0000256" key="3">
    <source>
        <dbReference type="ARBA" id="ARBA00025762"/>
    </source>
</evidence>
<dbReference type="GO" id="GO:0047555">
    <property type="term" value="F:3',5'-cyclic-GMP phosphodiesterase activity"/>
    <property type="evidence" value="ECO:0007669"/>
    <property type="project" value="TreeGrafter"/>
</dbReference>
<dbReference type="PANTHER" id="PTHR28283">
    <property type="entry name" value="3',5'-CYCLIC-NUCLEOTIDE PHOSPHODIESTERASE 1"/>
    <property type="match status" value="1"/>
</dbReference>
<dbReference type="AlphaFoldDB" id="A0A1E3NQE2"/>
<sequence length="375" mass="40843">MPTNRGVFELTILGCSGGPISGKTCSFMLKPTDVDYAAIVSQDGAAEGALLVIDAGTGLTSLVDILQNSSSYMESCFLLELYPQNQDLIATYVNTQNLAITAPLRALRTAAAGTRSSLQLADDVLNSIDAYLITHPHLDHVASLVINSPAFSSPKAVYGLPDTVASIKDNLFNGRVWPDLVSMGIIALHQLADSVRVTDISRRYSITPFKVSHGITASGSRYISTAFLITDTKHDSSILLFGDVESDVVANCNYNKVIWTHAAPLITANKLNTIVIECSTVDKPPPLFGHMTPFNLIYELSTLRKLCVDLRYPDTYIGSRYQPLAGFNVIIIHVKETLDDVNPRCLILQRLNTLNTNFNLKINFTMALSGLSFVL</sequence>
<keyword evidence="2 4" id="KW-0114">cAMP</keyword>
<evidence type="ECO:0000313" key="5">
    <source>
        <dbReference type="EMBL" id="ODQ47928.1"/>
    </source>
</evidence>
<organism evidence="5 6">
    <name type="scientific">Pichia membranifaciens NRRL Y-2026</name>
    <dbReference type="NCBI Taxonomy" id="763406"/>
    <lineage>
        <taxon>Eukaryota</taxon>
        <taxon>Fungi</taxon>
        <taxon>Dikarya</taxon>
        <taxon>Ascomycota</taxon>
        <taxon>Saccharomycotina</taxon>
        <taxon>Pichiomycetes</taxon>
        <taxon>Pichiales</taxon>
        <taxon>Pichiaceae</taxon>
        <taxon>Pichia</taxon>
    </lineage>
</organism>
<evidence type="ECO:0008006" key="7">
    <source>
        <dbReference type="Google" id="ProtNLM"/>
    </source>
</evidence>
<dbReference type="InterPro" id="IPR036866">
    <property type="entry name" value="RibonucZ/Hydroxyglut_hydro"/>
</dbReference>
<dbReference type="GeneID" id="30179836"/>
<dbReference type="PROSITE" id="PS00607">
    <property type="entry name" value="PDEASE_II"/>
    <property type="match status" value="1"/>
</dbReference>
<dbReference type="RefSeq" id="XP_019019041.1">
    <property type="nucleotide sequence ID" value="XM_019163149.1"/>
</dbReference>
<dbReference type="InterPro" id="IPR000396">
    <property type="entry name" value="Pdiesterase2"/>
</dbReference>
<evidence type="ECO:0000313" key="6">
    <source>
        <dbReference type="Proteomes" id="UP000094455"/>
    </source>
</evidence>
<dbReference type="PANTHER" id="PTHR28283:SF1">
    <property type="entry name" value="3',5'-CYCLIC-NUCLEOTIDE PHOSPHODIESTERASE 1"/>
    <property type="match status" value="1"/>
</dbReference>
<dbReference type="GO" id="GO:0004115">
    <property type="term" value="F:3',5'-cyclic-AMP phosphodiesterase activity"/>
    <property type="evidence" value="ECO:0007669"/>
    <property type="project" value="UniProtKB-UniRule"/>
</dbReference>
<accession>A0A1E3NQE2</accession>
<comment type="similarity">
    <text evidence="3 4">Belongs to the cyclic nucleotide phosphodiesterase class-II family.</text>
</comment>
<dbReference type="EMBL" id="KV454002">
    <property type="protein sequence ID" value="ODQ47928.1"/>
    <property type="molecule type" value="Genomic_DNA"/>
</dbReference>
<dbReference type="PIRSF" id="PIRSF000962">
    <property type="entry name" value="Cyc_nuc_PDEase"/>
    <property type="match status" value="1"/>
</dbReference>
<evidence type="ECO:0000256" key="4">
    <source>
        <dbReference type="PIRNR" id="PIRNR000962"/>
    </source>
</evidence>
<dbReference type="CDD" id="cd07735">
    <property type="entry name" value="class_II_PDE_MBL-fold"/>
    <property type="match status" value="1"/>
</dbReference>
<dbReference type="Gene3D" id="3.60.15.10">
    <property type="entry name" value="Ribonuclease Z/Hydroxyacylglutathione hydrolase-like"/>
    <property type="match status" value="1"/>
</dbReference>
<dbReference type="InterPro" id="IPR024225">
    <property type="entry name" value="cAMP-PdiesteraseII_CS"/>
</dbReference>
<reference evidence="5 6" key="1">
    <citation type="journal article" date="2016" name="Proc. Natl. Acad. Sci. U.S.A.">
        <title>Comparative genomics of biotechnologically important yeasts.</title>
        <authorList>
            <person name="Riley R."/>
            <person name="Haridas S."/>
            <person name="Wolfe K.H."/>
            <person name="Lopes M.R."/>
            <person name="Hittinger C.T."/>
            <person name="Goeker M."/>
            <person name="Salamov A.A."/>
            <person name="Wisecaver J.H."/>
            <person name="Long T.M."/>
            <person name="Calvey C.H."/>
            <person name="Aerts A.L."/>
            <person name="Barry K.W."/>
            <person name="Choi C."/>
            <person name="Clum A."/>
            <person name="Coughlan A.Y."/>
            <person name="Deshpande S."/>
            <person name="Douglass A.P."/>
            <person name="Hanson S.J."/>
            <person name="Klenk H.-P."/>
            <person name="LaButti K.M."/>
            <person name="Lapidus A."/>
            <person name="Lindquist E.A."/>
            <person name="Lipzen A.M."/>
            <person name="Meier-Kolthoff J.P."/>
            <person name="Ohm R.A."/>
            <person name="Otillar R.P."/>
            <person name="Pangilinan J.L."/>
            <person name="Peng Y."/>
            <person name="Rokas A."/>
            <person name="Rosa C.A."/>
            <person name="Scheuner C."/>
            <person name="Sibirny A.A."/>
            <person name="Slot J.C."/>
            <person name="Stielow J.B."/>
            <person name="Sun H."/>
            <person name="Kurtzman C.P."/>
            <person name="Blackwell M."/>
            <person name="Grigoriev I.V."/>
            <person name="Jeffries T.W."/>
        </authorList>
    </citation>
    <scope>NUCLEOTIDE SEQUENCE [LARGE SCALE GENOMIC DNA]</scope>
    <source>
        <strain evidence="5 6">NRRL Y-2026</strain>
    </source>
</reference>